<protein>
    <recommendedName>
        <fullName evidence="4">sulfopyruvate decarboxylase</fullName>
        <ecNumber evidence="4">4.1.1.79</ecNumber>
    </recommendedName>
</protein>
<dbReference type="EC" id="4.1.1.79" evidence="4"/>
<dbReference type="NCBIfam" id="TIGR03845">
    <property type="entry name" value="sulfopyru_alph"/>
    <property type="match status" value="1"/>
</dbReference>
<dbReference type="RefSeq" id="WP_255332787.1">
    <property type="nucleotide sequence ID" value="NZ_VOTZ01000014.1"/>
</dbReference>
<evidence type="ECO:0000256" key="1">
    <source>
        <dbReference type="ARBA" id="ARBA00022545"/>
    </source>
</evidence>
<comment type="catalytic activity">
    <reaction evidence="5">
        <text>3-sulfopyruvate + H(+) = sulfoacetaldehyde + CO2</text>
        <dbReference type="Rhea" id="RHEA:20948"/>
        <dbReference type="ChEBI" id="CHEBI:15378"/>
        <dbReference type="ChEBI" id="CHEBI:16526"/>
        <dbReference type="ChEBI" id="CHEBI:57940"/>
        <dbReference type="ChEBI" id="CHEBI:58246"/>
        <dbReference type="EC" id="4.1.1.79"/>
    </reaction>
</comment>
<dbReference type="EMBL" id="VOTZ01000014">
    <property type="protein sequence ID" value="MCQ1538836.1"/>
    <property type="molecule type" value="Genomic_DNA"/>
</dbReference>
<evidence type="ECO:0000313" key="7">
    <source>
        <dbReference type="EMBL" id="MCQ1538836.1"/>
    </source>
</evidence>
<organism evidence="7 8">
    <name type="scientific">Methanocalculus taiwanensis</name>
    <dbReference type="NCBI Taxonomy" id="106207"/>
    <lineage>
        <taxon>Archaea</taxon>
        <taxon>Methanobacteriati</taxon>
        <taxon>Methanobacteriota</taxon>
        <taxon>Stenosarchaea group</taxon>
        <taxon>Methanomicrobia</taxon>
        <taxon>Methanomicrobiales</taxon>
        <taxon>Methanocalculaceae</taxon>
        <taxon>Methanocalculus</taxon>
    </lineage>
</organism>
<dbReference type="GO" id="GO:0050545">
    <property type="term" value="F:sulfopyruvate decarboxylase activity"/>
    <property type="evidence" value="ECO:0007669"/>
    <property type="project" value="UniProtKB-EC"/>
</dbReference>
<dbReference type="AlphaFoldDB" id="A0ABD4TJ94"/>
<name>A0ABD4TJ94_9EURY</name>
<evidence type="ECO:0000256" key="3">
    <source>
        <dbReference type="ARBA" id="ARBA00023239"/>
    </source>
</evidence>
<dbReference type="NCBIfam" id="TIGR03846">
    <property type="entry name" value="sulfopy_beta"/>
    <property type="match status" value="1"/>
</dbReference>
<evidence type="ECO:0000256" key="5">
    <source>
        <dbReference type="ARBA" id="ARBA00048551"/>
    </source>
</evidence>
<gene>
    <name evidence="7" type="primary">comE</name>
    <name evidence="7" type="ORF">FTO68_07535</name>
</gene>
<dbReference type="InterPro" id="IPR011766">
    <property type="entry name" value="TPP_enzyme_TPP-bd"/>
</dbReference>
<dbReference type="PANTHER" id="PTHR42818">
    <property type="entry name" value="SULFOPYRUVATE DECARBOXYLASE SUBUNIT ALPHA"/>
    <property type="match status" value="1"/>
</dbReference>
<dbReference type="InterPro" id="IPR022502">
    <property type="entry name" value="Sulfopyruvate_deCO2ase_alpha"/>
</dbReference>
<dbReference type="GO" id="GO:0019295">
    <property type="term" value="P:coenzyme M biosynthetic process"/>
    <property type="evidence" value="ECO:0007669"/>
    <property type="project" value="UniProtKB-KW"/>
</dbReference>
<dbReference type="PANTHER" id="PTHR42818:SF1">
    <property type="entry name" value="SULFOPYRUVATE DECARBOXYLASE"/>
    <property type="match status" value="1"/>
</dbReference>
<dbReference type="Gene3D" id="3.40.50.970">
    <property type="match status" value="1"/>
</dbReference>
<keyword evidence="2" id="KW-0210">Decarboxylase</keyword>
<evidence type="ECO:0000256" key="2">
    <source>
        <dbReference type="ARBA" id="ARBA00022793"/>
    </source>
</evidence>
<dbReference type="InterPro" id="IPR022494">
    <property type="entry name" value="Sulfopyruvate_deCO2ase_bsu"/>
</dbReference>
<keyword evidence="8" id="KW-1185">Reference proteome</keyword>
<sequence>MFEDDIIRILQDEGITLISHLPCDKAGTLCALATGAFPHVPLLREEDGVGVSAGIYLAGGRPLIIIQSSGLGNMLNALLSLHGTFHLPLPIIASWRGMQNEVIPAQIPFNSRLPAILEAADIPYATIMEPDELPRLQEMIRRSFDEGIPTVTLFSPACFDGGSCPAGEFPNRGRTISSIPGSVIHEPEMTRYDAIAALAPHLGSALCISNIGIPSKELYAVSDRDENFYMLGSYTQASPIGLGLALAQDREVVVIDGDGSLLGSAILPVVASSAPKNLTIICLDNGTFGSTGNQITQGYAITDLAQVASAAGIQECVQVHIREELISAIREMKAGPRFIHVIIRPGNSAVQNIPLTPDQIRDRFMQAIRPAE</sequence>
<accession>A0ABD4TJ94</accession>
<reference evidence="7 8" key="1">
    <citation type="submission" date="2019-08" db="EMBL/GenBank/DDBJ databases">
        <authorList>
            <person name="Chen S.-C."/>
            <person name="Lai M.-C."/>
            <person name="You Y.-T."/>
        </authorList>
    </citation>
    <scope>NUCLEOTIDE SEQUENCE [LARGE SCALE GENOMIC DNA]</scope>
    <source>
        <strain evidence="7 8">P2F9704a</strain>
    </source>
</reference>
<dbReference type="InterPro" id="IPR029061">
    <property type="entry name" value="THDP-binding"/>
</dbReference>
<evidence type="ECO:0000259" key="6">
    <source>
        <dbReference type="Pfam" id="PF02775"/>
    </source>
</evidence>
<evidence type="ECO:0000313" key="8">
    <source>
        <dbReference type="Proteomes" id="UP001524383"/>
    </source>
</evidence>
<dbReference type="CDD" id="cd03372">
    <property type="entry name" value="TPP_ComE"/>
    <property type="match status" value="1"/>
</dbReference>
<keyword evidence="1" id="KW-0174">Coenzyme M biosynthesis</keyword>
<keyword evidence="3 7" id="KW-0456">Lyase</keyword>
<dbReference type="Proteomes" id="UP001524383">
    <property type="component" value="Unassembled WGS sequence"/>
</dbReference>
<proteinExistence type="predicted"/>
<comment type="caution">
    <text evidence="7">The sequence shown here is derived from an EMBL/GenBank/DDBJ whole genome shotgun (WGS) entry which is preliminary data.</text>
</comment>
<dbReference type="InterPro" id="IPR051818">
    <property type="entry name" value="TPP_dependent_decarboxylase"/>
</dbReference>
<dbReference type="Pfam" id="PF02775">
    <property type="entry name" value="TPP_enzyme_C"/>
    <property type="match status" value="1"/>
</dbReference>
<dbReference type="SUPFAM" id="SSF52518">
    <property type="entry name" value="Thiamin diphosphate-binding fold (THDP-binding)"/>
    <property type="match status" value="2"/>
</dbReference>
<dbReference type="CDD" id="cd07035">
    <property type="entry name" value="TPP_PYR_POX_like"/>
    <property type="match status" value="1"/>
</dbReference>
<evidence type="ECO:0000256" key="4">
    <source>
        <dbReference type="ARBA" id="ARBA00038875"/>
    </source>
</evidence>
<feature type="domain" description="Thiamine pyrophosphate enzyme TPP-binding" evidence="6">
    <location>
        <begin position="230"/>
        <end position="341"/>
    </location>
</feature>